<sequence>MLRHWIRILELTAVVTVTLVVVSTSIQQRLGLEKYSRSRRGTGSAYHRELDAVRDVDRAPHSRTLGVAQRIYAISLPRRVDRRDHMETLATAMDIGIIWHDALDMHSRLVTQILERVRWARAQSRIGHETDVPDVQGLRFTWSPDVGSDAPVLLDRGADVWLSLKELDAPPSPDGRAPLLRIAGEDMLLPGEVITRAQVSCWYSHYQVLLKIARGQDQVAIVLEDDVDMEWDLERRLRQMWPFLPDKWDIVMLGHCMSDESKNPSVRGHPHLHPSTHVLCTHAYAVSRSGARRLVRYLRTPLFAFSRPIDHAIQHLNHHKLLNVYSVEPPVIIQTKRMSSDIVDGTGGNQTEWLVDSVLERVARYGKHRDRLAHV</sequence>
<comment type="similarity">
    <text evidence="1">Belongs to the glycosyltransferase 25 family.</text>
</comment>
<protein>
    <recommendedName>
        <fullName evidence="4">Glycosyl transferase family 25 domain-containing protein</fullName>
    </recommendedName>
</protein>
<organism evidence="5 6">
    <name type="scientific">Ceratobasidium theobromae</name>
    <dbReference type="NCBI Taxonomy" id="1582974"/>
    <lineage>
        <taxon>Eukaryota</taxon>
        <taxon>Fungi</taxon>
        <taxon>Dikarya</taxon>
        <taxon>Basidiomycota</taxon>
        <taxon>Agaricomycotina</taxon>
        <taxon>Agaricomycetes</taxon>
        <taxon>Cantharellales</taxon>
        <taxon>Ceratobasidiaceae</taxon>
        <taxon>Ceratobasidium</taxon>
    </lineage>
</organism>
<keyword evidence="3" id="KW-0808">Transferase</keyword>
<dbReference type="Pfam" id="PF01755">
    <property type="entry name" value="Glyco_transf_25"/>
    <property type="match status" value="1"/>
</dbReference>
<dbReference type="InterPro" id="IPR002654">
    <property type="entry name" value="Glyco_trans_25"/>
</dbReference>
<evidence type="ECO:0000256" key="3">
    <source>
        <dbReference type="ARBA" id="ARBA00022679"/>
    </source>
</evidence>
<dbReference type="PANTHER" id="PTHR10730">
    <property type="entry name" value="PROCOLLAGEN-LYSINE,2-OXOGLUTARATE 5-DIOXYGENASE/GLYCOSYLTRANSFERASE 25 FAMILY MEMBER"/>
    <property type="match status" value="1"/>
</dbReference>
<comment type="caution">
    <text evidence="5">The sequence shown here is derived from an EMBL/GenBank/DDBJ whole genome shotgun (WGS) entry which is preliminary data.</text>
</comment>
<dbReference type="OrthoDB" id="47375at2759"/>
<proteinExistence type="inferred from homology"/>
<keyword evidence="2" id="KW-0328">Glycosyltransferase</keyword>
<dbReference type="PANTHER" id="PTHR10730:SF53">
    <property type="entry name" value="GLYCOSYLTRANSFERASE 25 FAMILY MEMBER"/>
    <property type="match status" value="1"/>
</dbReference>
<dbReference type="AlphaFoldDB" id="A0A5N5QT39"/>
<dbReference type="InterPro" id="IPR050757">
    <property type="entry name" value="Collagen_mod_GT25"/>
</dbReference>
<evidence type="ECO:0000256" key="2">
    <source>
        <dbReference type="ARBA" id="ARBA00022676"/>
    </source>
</evidence>
<evidence type="ECO:0000313" key="6">
    <source>
        <dbReference type="Proteomes" id="UP000383932"/>
    </source>
</evidence>
<evidence type="ECO:0000259" key="4">
    <source>
        <dbReference type="Pfam" id="PF01755"/>
    </source>
</evidence>
<evidence type="ECO:0000256" key="1">
    <source>
        <dbReference type="ARBA" id="ARBA00006721"/>
    </source>
</evidence>
<dbReference type="EMBL" id="SSOP01000022">
    <property type="protein sequence ID" value="KAB5594336.1"/>
    <property type="molecule type" value="Genomic_DNA"/>
</dbReference>
<dbReference type="Proteomes" id="UP000383932">
    <property type="component" value="Unassembled WGS sequence"/>
</dbReference>
<feature type="domain" description="Glycosyl transferase family 25" evidence="4">
    <location>
        <begin position="193"/>
        <end position="300"/>
    </location>
</feature>
<dbReference type="CDD" id="cd06532">
    <property type="entry name" value="Glyco_transf_25"/>
    <property type="match status" value="1"/>
</dbReference>
<evidence type="ECO:0000313" key="5">
    <source>
        <dbReference type="EMBL" id="KAB5594336.1"/>
    </source>
</evidence>
<gene>
    <name evidence="5" type="ORF">CTheo_2266</name>
</gene>
<dbReference type="GO" id="GO:0016740">
    <property type="term" value="F:transferase activity"/>
    <property type="evidence" value="ECO:0007669"/>
    <property type="project" value="UniProtKB-KW"/>
</dbReference>
<accession>A0A5N5QT39</accession>
<keyword evidence="6" id="KW-1185">Reference proteome</keyword>
<name>A0A5N5QT39_9AGAM</name>
<reference evidence="5 6" key="1">
    <citation type="journal article" date="2019" name="Fungal Biol. Biotechnol.">
        <title>Draft genome sequence of fastidious pathogen Ceratobasidium theobromae, which causes vascular-streak dieback in Theobroma cacao.</title>
        <authorList>
            <person name="Ali S.S."/>
            <person name="Asman A."/>
            <person name="Shao J."/>
            <person name="Firmansyah A.P."/>
            <person name="Susilo A.W."/>
            <person name="Rosmana A."/>
            <person name="McMahon P."/>
            <person name="Junaid M."/>
            <person name="Guest D."/>
            <person name="Kheng T.Y."/>
            <person name="Meinhardt L.W."/>
            <person name="Bailey B.A."/>
        </authorList>
    </citation>
    <scope>NUCLEOTIDE SEQUENCE [LARGE SCALE GENOMIC DNA]</scope>
    <source>
        <strain evidence="5 6">CT2</strain>
    </source>
</reference>